<reference evidence="8 9" key="1">
    <citation type="submission" date="2018-08" db="EMBL/GenBank/DDBJ databases">
        <title>Genomic Encyclopedia of Type Strains, Phase III (KMG-III): the genomes of soil and plant-associated and newly described type strains.</title>
        <authorList>
            <person name="Whitman W."/>
        </authorList>
    </citation>
    <scope>NUCLEOTIDE SEQUENCE [LARGE SCALE GENOMIC DNA]</scope>
    <source>
        <strain evidence="8 9">CGMCC 1.10966</strain>
    </source>
</reference>
<dbReference type="Proteomes" id="UP000256304">
    <property type="component" value="Unassembled WGS sequence"/>
</dbReference>
<keyword evidence="9" id="KW-1185">Reference proteome</keyword>
<dbReference type="RefSeq" id="WP_116192857.1">
    <property type="nucleotide sequence ID" value="NZ_QTTN01000074.1"/>
</dbReference>
<dbReference type="CDD" id="cd01138">
    <property type="entry name" value="FeuA"/>
    <property type="match status" value="1"/>
</dbReference>
<gene>
    <name evidence="8" type="ORF">A8990_1745</name>
</gene>
<dbReference type="EMBL" id="QTTN01000074">
    <property type="protein sequence ID" value="REE55331.1"/>
    <property type="molecule type" value="Genomic_DNA"/>
</dbReference>
<feature type="chain" id="PRO_5038880664" evidence="6">
    <location>
        <begin position="22"/>
        <end position="327"/>
    </location>
</feature>
<dbReference type="Gene3D" id="3.40.50.1980">
    <property type="entry name" value="Nitrogenase molybdenum iron protein domain"/>
    <property type="match status" value="2"/>
</dbReference>
<feature type="domain" description="Fe/B12 periplasmic-binding" evidence="7">
    <location>
        <begin position="91"/>
        <end position="327"/>
    </location>
</feature>
<protein>
    <submittedName>
        <fullName evidence="8">Iron complex transport system substrate-binding protein</fullName>
    </submittedName>
</protein>
<evidence type="ECO:0000256" key="1">
    <source>
        <dbReference type="ARBA" id="ARBA00004196"/>
    </source>
</evidence>
<dbReference type="GO" id="GO:1901678">
    <property type="term" value="P:iron coordination entity transport"/>
    <property type="evidence" value="ECO:0007669"/>
    <property type="project" value="UniProtKB-ARBA"/>
</dbReference>
<accession>A0A3D9PY72</accession>
<dbReference type="OrthoDB" id="2241086at2"/>
<feature type="compositionally biased region" description="Low complexity" evidence="5">
    <location>
        <begin position="29"/>
        <end position="70"/>
    </location>
</feature>
<proteinExistence type="inferred from homology"/>
<keyword evidence="4 6" id="KW-0732">Signal</keyword>
<dbReference type="SUPFAM" id="SSF53807">
    <property type="entry name" value="Helical backbone' metal receptor"/>
    <property type="match status" value="1"/>
</dbReference>
<name>A0A3D9PY72_9BACL</name>
<dbReference type="PANTHER" id="PTHR30532:SF26">
    <property type="entry name" value="IRON(3+)-HYDROXAMATE-BINDING PROTEIN FHUD"/>
    <property type="match status" value="1"/>
</dbReference>
<dbReference type="PANTHER" id="PTHR30532">
    <property type="entry name" value="IRON III DICITRATE-BINDING PERIPLASMIC PROTEIN"/>
    <property type="match status" value="1"/>
</dbReference>
<evidence type="ECO:0000313" key="8">
    <source>
        <dbReference type="EMBL" id="REE55331.1"/>
    </source>
</evidence>
<sequence>MSKILLLPLIFVLCIAISACGSKNENNGTASTNNAAKNETTTNATTSNASADANANASSNDAASTASGSDSAKVTYESELGPVEVPAHPVRIVALTNAPNVLSLNGTLVGVDEWTSKNPLFTEKLTGVPVVSEDNLEKIVEANPELIITDASSKNLDKLKEIAPTVAFTWGKLDYLSQQAAIGKLIGKGDEAQAWVDDFKQRAAEAGKEIKAKIGENATVSVYETDSKSFYVFGNAWARGTELLYQSMGLNMPEKVKTDALGPGYYTLSPEVLKDYAGDFIVLSRSSSGDNSFMKTDTWKNIPAVKNNHVIEIDTEASTYSDPTTLE</sequence>
<comment type="caution">
    <text evidence="8">The sequence shown here is derived from an EMBL/GenBank/DDBJ whole genome shotgun (WGS) entry which is preliminary data.</text>
</comment>
<evidence type="ECO:0000313" key="9">
    <source>
        <dbReference type="Proteomes" id="UP000256304"/>
    </source>
</evidence>
<dbReference type="AlphaFoldDB" id="A0A3D9PY72"/>
<dbReference type="GO" id="GO:0030288">
    <property type="term" value="C:outer membrane-bounded periplasmic space"/>
    <property type="evidence" value="ECO:0007669"/>
    <property type="project" value="TreeGrafter"/>
</dbReference>
<dbReference type="Pfam" id="PF01497">
    <property type="entry name" value="Peripla_BP_2"/>
    <property type="match status" value="1"/>
</dbReference>
<evidence type="ECO:0000256" key="4">
    <source>
        <dbReference type="ARBA" id="ARBA00022729"/>
    </source>
</evidence>
<dbReference type="PROSITE" id="PS51257">
    <property type="entry name" value="PROKAR_LIPOPROTEIN"/>
    <property type="match status" value="1"/>
</dbReference>
<evidence type="ECO:0000256" key="6">
    <source>
        <dbReference type="SAM" id="SignalP"/>
    </source>
</evidence>
<evidence type="ECO:0000256" key="2">
    <source>
        <dbReference type="ARBA" id="ARBA00008814"/>
    </source>
</evidence>
<comment type="similarity">
    <text evidence="2">Belongs to the bacterial solute-binding protein 8 family.</text>
</comment>
<evidence type="ECO:0000256" key="5">
    <source>
        <dbReference type="SAM" id="MobiDB-lite"/>
    </source>
</evidence>
<dbReference type="PROSITE" id="PS50983">
    <property type="entry name" value="FE_B12_PBP"/>
    <property type="match status" value="1"/>
</dbReference>
<organism evidence="8 9">
    <name type="scientific">Paenibacillus taihuensis</name>
    <dbReference type="NCBI Taxonomy" id="1156355"/>
    <lineage>
        <taxon>Bacteria</taxon>
        <taxon>Bacillati</taxon>
        <taxon>Bacillota</taxon>
        <taxon>Bacilli</taxon>
        <taxon>Bacillales</taxon>
        <taxon>Paenibacillaceae</taxon>
        <taxon>Paenibacillus</taxon>
    </lineage>
</organism>
<dbReference type="InterPro" id="IPR051313">
    <property type="entry name" value="Bact_iron-sidero_bind"/>
</dbReference>
<feature type="region of interest" description="Disordered" evidence="5">
    <location>
        <begin position="26"/>
        <end position="70"/>
    </location>
</feature>
<evidence type="ECO:0000256" key="3">
    <source>
        <dbReference type="ARBA" id="ARBA00022448"/>
    </source>
</evidence>
<keyword evidence="3" id="KW-0813">Transport</keyword>
<evidence type="ECO:0000259" key="7">
    <source>
        <dbReference type="PROSITE" id="PS50983"/>
    </source>
</evidence>
<comment type="subcellular location">
    <subcellularLocation>
        <location evidence="1">Cell envelope</location>
    </subcellularLocation>
</comment>
<feature type="signal peptide" evidence="6">
    <location>
        <begin position="1"/>
        <end position="21"/>
    </location>
</feature>
<dbReference type="InterPro" id="IPR002491">
    <property type="entry name" value="ABC_transptr_periplasmic_BD"/>
</dbReference>